<keyword evidence="2" id="KW-0813">Transport</keyword>
<keyword evidence="5" id="KW-0029">Amino-acid transport</keyword>
<proteinExistence type="inferred from homology"/>
<keyword evidence="6 9" id="KW-1133">Transmembrane helix</keyword>
<feature type="transmembrane region" description="Helical" evidence="9">
    <location>
        <begin position="197"/>
        <end position="222"/>
    </location>
</feature>
<evidence type="ECO:0000256" key="8">
    <source>
        <dbReference type="ARBA" id="ARBA00037998"/>
    </source>
</evidence>
<gene>
    <name evidence="10" type="ORF">C0630_09460</name>
</gene>
<protein>
    <submittedName>
        <fullName evidence="10">Branched-chain amino acid ABC transporter permease</fullName>
    </submittedName>
</protein>
<organism evidence="10 11">
    <name type="scientific">Sedimenticola selenatireducens</name>
    <dbReference type="NCBI Taxonomy" id="191960"/>
    <lineage>
        <taxon>Bacteria</taxon>
        <taxon>Pseudomonadati</taxon>
        <taxon>Pseudomonadota</taxon>
        <taxon>Gammaproteobacteria</taxon>
        <taxon>Chromatiales</taxon>
        <taxon>Sedimenticolaceae</taxon>
        <taxon>Sedimenticola</taxon>
    </lineage>
</organism>
<sequence length="299" mass="31746">MDNIAILLEAPILLVQLLLDGLLAGSIFALAAYGMALVWGVMNIINVSQGEYVMLGGFVAVLLADAGIHPMLGVPLAAVLLYILGWLIYRLVIFRIVDRDLFISLLATFGISILLQQLANQILGADVRTAEGALGTSFLFDGMVTIANIKLAAALIAVLTGGALWLFLKKSRLGQAIRATAQNARAARIMGIDTDRVYATTFALNAAICGAAGALVAMTWIIHPYFGLVYTIRAFMIVVVAGLGNLLGVIGAGLGLGAAENFAGFVLGVEYQAAFVFLLLVIILLARNLLLGRKRQYLK</sequence>
<evidence type="ECO:0000256" key="5">
    <source>
        <dbReference type="ARBA" id="ARBA00022970"/>
    </source>
</evidence>
<dbReference type="GO" id="GO:0005886">
    <property type="term" value="C:plasma membrane"/>
    <property type="evidence" value="ECO:0007669"/>
    <property type="project" value="UniProtKB-SubCell"/>
</dbReference>
<keyword evidence="3" id="KW-1003">Cell membrane</keyword>
<feature type="transmembrane region" description="Helical" evidence="9">
    <location>
        <begin position="143"/>
        <end position="168"/>
    </location>
</feature>
<dbReference type="GO" id="GO:0022857">
    <property type="term" value="F:transmembrane transporter activity"/>
    <property type="evidence" value="ECO:0007669"/>
    <property type="project" value="InterPro"/>
</dbReference>
<dbReference type="PANTHER" id="PTHR11795">
    <property type="entry name" value="BRANCHED-CHAIN AMINO ACID TRANSPORT SYSTEM PERMEASE PROTEIN LIVH"/>
    <property type="match status" value="1"/>
</dbReference>
<feature type="transmembrane region" description="Helical" evidence="9">
    <location>
        <begin position="234"/>
        <end position="259"/>
    </location>
</feature>
<dbReference type="Pfam" id="PF02653">
    <property type="entry name" value="BPD_transp_2"/>
    <property type="match status" value="1"/>
</dbReference>
<evidence type="ECO:0000256" key="7">
    <source>
        <dbReference type="ARBA" id="ARBA00023136"/>
    </source>
</evidence>
<feature type="transmembrane region" description="Helical" evidence="9">
    <location>
        <begin position="74"/>
        <end position="94"/>
    </location>
</feature>
<dbReference type="PANTHER" id="PTHR11795:SF445">
    <property type="entry name" value="AMINO ACID ABC TRANSPORTER PERMEASE PROTEIN"/>
    <property type="match status" value="1"/>
</dbReference>
<dbReference type="GO" id="GO:0006865">
    <property type="term" value="P:amino acid transport"/>
    <property type="evidence" value="ECO:0007669"/>
    <property type="project" value="UniProtKB-KW"/>
</dbReference>
<comment type="subcellular location">
    <subcellularLocation>
        <location evidence="1">Cell inner membrane</location>
        <topology evidence="1">Multi-pass membrane protein</topology>
    </subcellularLocation>
</comment>
<evidence type="ECO:0000256" key="3">
    <source>
        <dbReference type="ARBA" id="ARBA00022475"/>
    </source>
</evidence>
<feature type="transmembrane region" description="Helical" evidence="9">
    <location>
        <begin position="12"/>
        <end position="40"/>
    </location>
</feature>
<evidence type="ECO:0000256" key="4">
    <source>
        <dbReference type="ARBA" id="ARBA00022692"/>
    </source>
</evidence>
<dbReference type="CDD" id="cd06582">
    <property type="entry name" value="TM_PBP1_LivH_like"/>
    <property type="match status" value="1"/>
</dbReference>
<reference evidence="10 11" key="1">
    <citation type="submission" date="2017-11" db="EMBL/GenBank/DDBJ databases">
        <title>Genome-resolved metagenomics identifies genetic mobility, metabolic interactions, and unexpected diversity in perchlorate-reducing communities.</title>
        <authorList>
            <person name="Barnum T.P."/>
            <person name="Figueroa I.A."/>
            <person name="Carlstrom C.I."/>
            <person name="Lucas L.N."/>
            <person name="Engelbrektson A.L."/>
            <person name="Coates J.D."/>
        </authorList>
    </citation>
    <scope>NUCLEOTIDE SEQUENCE [LARGE SCALE GENOMIC DNA]</scope>
    <source>
        <strain evidence="10">BM301</strain>
    </source>
</reference>
<dbReference type="InterPro" id="IPR001851">
    <property type="entry name" value="ABC_transp_permease"/>
</dbReference>
<evidence type="ECO:0000256" key="6">
    <source>
        <dbReference type="ARBA" id="ARBA00022989"/>
    </source>
</evidence>
<evidence type="ECO:0000256" key="2">
    <source>
        <dbReference type="ARBA" id="ARBA00022448"/>
    </source>
</evidence>
<accession>A0A2N6CWU2</accession>
<evidence type="ECO:0000313" key="10">
    <source>
        <dbReference type="EMBL" id="PLX61754.1"/>
    </source>
</evidence>
<evidence type="ECO:0000256" key="1">
    <source>
        <dbReference type="ARBA" id="ARBA00004429"/>
    </source>
</evidence>
<dbReference type="InterPro" id="IPR052157">
    <property type="entry name" value="BCAA_transport_permease"/>
</dbReference>
<comment type="similarity">
    <text evidence="8">Belongs to the binding-protein-dependent transport system permease family. LivHM subfamily.</text>
</comment>
<dbReference type="AlphaFoldDB" id="A0A2N6CWU2"/>
<evidence type="ECO:0000313" key="11">
    <source>
        <dbReference type="Proteomes" id="UP000235015"/>
    </source>
</evidence>
<feature type="transmembrane region" description="Helical" evidence="9">
    <location>
        <begin position="52"/>
        <end position="68"/>
    </location>
</feature>
<feature type="transmembrane region" description="Helical" evidence="9">
    <location>
        <begin position="101"/>
        <end position="123"/>
    </location>
</feature>
<keyword evidence="7 9" id="KW-0472">Membrane</keyword>
<feature type="transmembrane region" description="Helical" evidence="9">
    <location>
        <begin position="271"/>
        <end position="290"/>
    </location>
</feature>
<evidence type="ECO:0000256" key="9">
    <source>
        <dbReference type="SAM" id="Phobius"/>
    </source>
</evidence>
<dbReference type="Proteomes" id="UP000235015">
    <property type="component" value="Unassembled WGS sequence"/>
</dbReference>
<comment type="caution">
    <text evidence="10">The sequence shown here is derived from an EMBL/GenBank/DDBJ whole genome shotgun (WGS) entry which is preliminary data.</text>
</comment>
<dbReference type="EMBL" id="PKUN01000010">
    <property type="protein sequence ID" value="PLX61754.1"/>
    <property type="molecule type" value="Genomic_DNA"/>
</dbReference>
<keyword evidence="4 9" id="KW-0812">Transmembrane</keyword>
<dbReference type="RefSeq" id="WP_273439077.1">
    <property type="nucleotide sequence ID" value="NZ_PKUN01000010.1"/>
</dbReference>
<name>A0A2N6CWU2_9GAMM</name>